<dbReference type="Gene3D" id="3.10.20.30">
    <property type="match status" value="1"/>
</dbReference>
<dbReference type="Proteomes" id="UP001246372">
    <property type="component" value="Unassembled WGS sequence"/>
</dbReference>
<dbReference type="EMBL" id="JAVXZY010000005">
    <property type="protein sequence ID" value="MDT9000409.1"/>
    <property type="molecule type" value="Genomic_DNA"/>
</dbReference>
<dbReference type="InterPro" id="IPR044672">
    <property type="entry name" value="MOCS2A"/>
</dbReference>
<organism evidence="4 5">
    <name type="scientific">Roseateles aquae</name>
    <dbReference type="NCBI Taxonomy" id="3077235"/>
    <lineage>
        <taxon>Bacteria</taxon>
        <taxon>Pseudomonadati</taxon>
        <taxon>Pseudomonadota</taxon>
        <taxon>Betaproteobacteria</taxon>
        <taxon>Burkholderiales</taxon>
        <taxon>Sphaerotilaceae</taxon>
        <taxon>Roseateles</taxon>
    </lineage>
</organism>
<dbReference type="InterPro" id="IPR016155">
    <property type="entry name" value="Mopterin_synth/thiamin_S_b"/>
</dbReference>
<protein>
    <recommendedName>
        <fullName evidence="3">Molybdopterin synthase sulfur carrier subunit</fullName>
    </recommendedName>
</protein>
<keyword evidence="1" id="KW-0547">Nucleotide-binding</keyword>
<evidence type="ECO:0000313" key="5">
    <source>
        <dbReference type="Proteomes" id="UP001246372"/>
    </source>
</evidence>
<reference evidence="4" key="1">
    <citation type="submission" date="2023-09" db="EMBL/GenBank/DDBJ databases">
        <title>Paucibacter sp. APW11 Genome sequencing and assembly.</title>
        <authorList>
            <person name="Kim I."/>
        </authorList>
    </citation>
    <scope>NUCLEOTIDE SEQUENCE</scope>
    <source>
        <strain evidence="4">APW11</strain>
    </source>
</reference>
<dbReference type="PANTHER" id="PTHR33359">
    <property type="entry name" value="MOLYBDOPTERIN SYNTHASE SULFUR CARRIER SUBUNIT"/>
    <property type="match status" value="1"/>
</dbReference>
<evidence type="ECO:0000256" key="2">
    <source>
        <dbReference type="ARBA" id="ARBA00024200"/>
    </source>
</evidence>
<dbReference type="SUPFAM" id="SSF54285">
    <property type="entry name" value="MoaD/ThiS"/>
    <property type="match status" value="1"/>
</dbReference>
<keyword evidence="5" id="KW-1185">Reference proteome</keyword>
<dbReference type="PANTHER" id="PTHR33359:SF1">
    <property type="entry name" value="MOLYBDOPTERIN SYNTHASE SULFUR CARRIER SUBUNIT"/>
    <property type="match status" value="1"/>
</dbReference>
<dbReference type="InterPro" id="IPR003749">
    <property type="entry name" value="ThiS/MoaD-like"/>
</dbReference>
<dbReference type="CDD" id="cd00754">
    <property type="entry name" value="Ubl_MoaD"/>
    <property type="match status" value="1"/>
</dbReference>
<dbReference type="Pfam" id="PF02597">
    <property type="entry name" value="ThiS"/>
    <property type="match status" value="1"/>
</dbReference>
<dbReference type="InterPro" id="IPR012675">
    <property type="entry name" value="Beta-grasp_dom_sf"/>
</dbReference>
<evidence type="ECO:0000256" key="3">
    <source>
        <dbReference type="ARBA" id="ARBA00024247"/>
    </source>
</evidence>
<accession>A0ABU3PCW8</accession>
<comment type="caution">
    <text evidence="4">The sequence shown here is derived from an EMBL/GenBank/DDBJ whole genome shotgun (WGS) entry which is preliminary data.</text>
</comment>
<proteinExistence type="inferred from homology"/>
<evidence type="ECO:0000313" key="4">
    <source>
        <dbReference type="EMBL" id="MDT9000409.1"/>
    </source>
</evidence>
<evidence type="ECO:0000256" key="1">
    <source>
        <dbReference type="ARBA" id="ARBA00022741"/>
    </source>
</evidence>
<name>A0ABU3PCW8_9BURK</name>
<dbReference type="RefSeq" id="WP_315650984.1">
    <property type="nucleotide sequence ID" value="NZ_JAVXZY010000005.1"/>
</dbReference>
<gene>
    <name evidence="4" type="ORF">RQP53_14130</name>
</gene>
<comment type="similarity">
    <text evidence="2">Belongs to the MoaD family.</text>
</comment>
<sequence length="85" mass="9078">MSSIITIRYFASLREVLGAQEQMPWTAGQTLAQLRDALLTRGEPHASALARSRALRCALNQQLAPESAEIPAGAEVAFFPPVTGG</sequence>